<evidence type="ECO:0000259" key="3">
    <source>
        <dbReference type="PROSITE" id="PS50158"/>
    </source>
</evidence>
<feature type="domain" description="CCHC-type" evidence="3">
    <location>
        <begin position="289"/>
        <end position="305"/>
    </location>
</feature>
<organism evidence="4 5">
    <name type="scientific">Cordylochernes scorpioides</name>
    <dbReference type="NCBI Taxonomy" id="51811"/>
    <lineage>
        <taxon>Eukaryota</taxon>
        <taxon>Metazoa</taxon>
        <taxon>Ecdysozoa</taxon>
        <taxon>Arthropoda</taxon>
        <taxon>Chelicerata</taxon>
        <taxon>Arachnida</taxon>
        <taxon>Pseudoscorpiones</taxon>
        <taxon>Cheliferoidea</taxon>
        <taxon>Chernetidae</taxon>
        <taxon>Cordylochernes</taxon>
    </lineage>
</organism>
<dbReference type="InterPro" id="IPR054465">
    <property type="entry name" value="Integrase_p58-like_C"/>
</dbReference>
<feature type="domain" description="CCHC-type" evidence="3">
    <location>
        <begin position="315"/>
        <end position="330"/>
    </location>
</feature>
<evidence type="ECO:0000313" key="4">
    <source>
        <dbReference type="EMBL" id="UYV73248.1"/>
    </source>
</evidence>
<dbReference type="InterPro" id="IPR001878">
    <property type="entry name" value="Znf_CCHC"/>
</dbReference>
<keyword evidence="1" id="KW-0862">Zinc</keyword>
<evidence type="ECO:0000256" key="2">
    <source>
        <dbReference type="SAM" id="Coils"/>
    </source>
</evidence>
<dbReference type="EMBL" id="CP092872">
    <property type="protein sequence ID" value="UYV73248.1"/>
    <property type="molecule type" value="Genomic_DNA"/>
</dbReference>
<dbReference type="SMART" id="SM00343">
    <property type="entry name" value="ZnF_C2HC"/>
    <property type="match status" value="3"/>
</dbReference>
<proteinExistence type="predicted"/>
<dbReference type="Pfam" id="PF22938">
    <property type="entry name" value="Integrase_p58_C"/>
    <property type="match status" value="1"/>
</dbReference>
<feature type="coiled-coil region" evidence="2">
    <location>
        <begin position="1"/>
        <end position="121"/>
    </location>
</feature>
<reference evidence="4 5" key="1">
    <citation type="submission" date="2022-01" db="EMBL/GenBank/DDBJ databases">
        <title>A chromosomal length assembly of Cordylochernes scorpioides.</title>
        <authorList>
            <person name="Zeh D."/>
            <person name="Zeh J."/>
        </authorList>
    </citation>
    <scope>NUCLEOTIDE SEQUENCE [LARGE SCALE GENOMIC DNA]</scope>
    <source>
        <strain evidence="4">IN4F17</strain>
        <tissue evidence="4">Whole Body</tissue>
    </source>
</reference>
<keyword evidence="5" id="KW-1185">Reference proteome</keyword>
<sequence length="768" mass="88500">MEEILKASQAMQAQNQALQAQNQETREAIQAQNKETREALNEALQAQNQESPQNQALQAQNQETREAFQAQHQELKESLGLKFKCLEDEISAVKENVSSAKEEMKDKMSAFEERLAAVETGHPRTPVFQQENNNSDKASFLAAALRGPAVDVLQMIPQQLRLDFNALINALESRYGEEHYQQLYVVNFKNRLQNKKESLQDLALDIRRLARLAYPTCPPEIQDFMAQHQFIDAIEESETQKFARLSSATTLQETLVQAMKYEAAQQATIESYRVARQVKWDNPERKIGRCWTCGAHDHMSSTCPRRVKQRSDTGCWKCGKNGHIRKNCPDKSKDKPERKRDRCWTCGSLDHISPTCTRKVKQRSDTDCWRFPKKNHGRQNDNADALSRRPCVPQSGHCARTESRFCVRQVTVQESNEVEKQHWTGQALRNAQREDRDLLPVINWKESGERPSWEDVTSHTPKTKSLWFLCNSLTLRDGVLYRKWESEDGKHESWKLVLPRSHVPLALQEMHSSPTGDHFGIRKTLAKVREIFCWPGSRTDVEKWCRNCTRCSVRKGPTTRSKGKVKIYNVGAPFGRMLTIHQWAGENLHFSKGEMVWLHNPQRKKGLSPKLQYQWEGPYKITKCLNDVIYRIQKTPTSKPKVVHYNRSTPGYIGMRNSCQGGRKIRKRSRRTKLRGVLQASCCLKKSDCCLPPTPVCFLEDSGRFYELLSPVLLLLSLTVLQLEEFGNEYHTICFDYNKNVIGCQLLQRMTVLNAHKVRKCWKKEVSG</sequence>
<evidence type="ECO:0000256" key="1">
    <source>
        <dbReference type="PROSITE-ProRule" id="PRU00047"/>
    </source>
</evidence>
<dbReference type="PANTHER" id="PTHR45823">
    <property type="entry name" value="T-SNARE COILED-COIL HOMOLOGY DOMAIN-CONTAINING PROTEIN"/>
    <property type="match status" value="1"/>
</dbReference>
<feature type="coiled-coil region" evidence="2">
    <location>
        <begin position="185"/>
        <end position="212"/>
    </location>
</feature>
<dbReference type="Proteomes" id="UP001235939">
    <property type="component" value="Chromosome 10"/>
</dbReference>
<dbReference type="Gene3D" id="4.10.60.10">
    <property type="entry name" value="Zinc finger, CCHC-type"/>
    <property type="match status" value="1"/>
</dbReference>
<dbReference type="InterPro" id="IPR036875">
    <property type="entry name" value="Znf_CCHC_sf"/>
</dbReference>
<evidence type="ECO:0000313" key="5">
    <source>
        <dbReference type="Proteomes" id="UP001235939"/>
    </source>
</evidence>
<dbReference type="Pfam" id="PF00098">
    <property type="entry name" value="zf-CCHC"/>
    <property type="match status" value="1"/>
</dbReference>
<keyword evidence="2" id="KW-0175">Coiled coil</keyword>
<keyword evidence="1" id="KW-0479">Metal-binding</keyword>
<name>A0ABY6KWL8_9ARAC</name>
<protein>
    <submittedName>
        <fullName evidence="4">K02A2.6-like</fullName>
    </submittedName>
</protein>
<dbReference type="InterPro" id="IPR041588">
    <property type="entry name" value="Integrase_H2C2"/>
</dbReference>
<keyword evidence="1" id="KW-0863">Zinc-finger</keyword>
<accession>A0ABY6KWL8</accession>
<dbReference type="SUPFAM" id="SSF57756">
    <property type="entry name" value="Retrovirus zinc finger-like domains"/>
    <property type="match status" value="1"/>
</dbReference>
<dbReference type="PANTHER" id="PTHR45823:SF1">
    <property type="entry name" value="T-SNARE COILED-COIL HOMOLOGY DOMAIN-CONTAINING PROTEIN"/>
    <property type="match status" value="1"/>
</dbReference>
<dbReference type="Gene3D" id="1.10.340.70">
    <property type="match status" value="1"/>
</dbReference>
<dbReference type="PROSITE" id="PS50158">
    <property type="entry name" value="ZF_CCHC"/>
    <property type="match status" value="2"/>
</dbReference>
<gene>
    <name evidence="4" type="ORF">LAZ67_10002340</name>
</gene>
<dbReference type="Pfam" id="PF17921">
    <property type="entry name" value="Integrase_H2C2"/>
    <property type="match status" value="1"/>
</dbReference>